<reference evidence="5 6" key="1">
    <citation type="submission" date="2024-01" db="EMBL/GenBank/DDBJ databases">
        <title>A draft genome for the cacao thread blight pathogen Marasmiellus scandens.</title>
        <authorList>
            <person name="Baruah I.K."/>
            <person name="Leung J."/>
            <person name="Bukari Y."/>
            <person name="Amoako-Attah I."/>
            <person name="Meinhardt L.W."/>
            <person name="Bailey B.A."/>
            <person name="Cohen S.P."/>
        </authorList>
    </citation>
    <scope>NUCLEOTIDE SEQUENCE [LARGE SCALE GENOMIC DNA]</scope>
    <source>
        <strain evidence="5 6">GH-19</strain>
    </source>
</reference>
<dbReference type="InterPro" id="IPR029058">
    <property type="entry name" value="AB_hydrolase_fold"/>
</dbReference>
<protein>
    <recommendedName>
        <fullName evidence="3">Carboxylic ester hydrolase</fullName>
        <ecNumber evidence="3">3.1.1.-</ecNumber>
    </recommendedName>
</protein>
<name>A0ABR1K189_9AGAR</name>
<evidence type="ECO:0000256" key="2">
    <source>
        <dbReference type="ARBA" id="ARBA00022801"/>
    </source>
</evidence>
<organism evidence="5 6">
    <name type="scientific">Marasmiellus scandens</name>
    <dbReference type="NCBI Taxonomy" id="2682957"/>
    <lineage>
        <taxon>Eukaryota</taxon>
        <taxon>Fungi</taxon>
        <taxon>Dikarya</taxon>
        <taxon>Basidiomycota</taxon>
        <taxon>Agaricomycotina</taxon>
        <taxon>Agaricomycetes</taxon>
        <taxon>Agaricomycetidae</taxon>
        <taxon>Agaricales</taxon>
        <taxon>Marasmiineae</taxon>
        <taxon>Omphalotaceae</taxon>
        <taxon>Marasmiellus</taxon>
    </lineage>
</organism>
<dbReference type="Gene3D" id="3.40.50.1820">
    <property type="entry name" value="alpha/beta hydrolase"/>
    <property type="match status" value="1"/>
</dbReference>
<sequence>MANAKILHLHDELAANSARVVVETKYGPVTGGRAANNSAVWLEIPYALPPSRFQDPEPLHDKHFYEQKEYIQEASYCAQPTNDGQASGTPFEDKVGYGKPTENPLFLNIVSPPEFPENKGPFPVKVYIHGGFLQFGSPHGLKGQEQYVAAERKEVRVNIGYRLSAFGFLACDEPKISGNFGFKDQWLALEWVRDNIACFGGDPDNVQIMGLSAGAHSVHQILHHASHLPKGLKAPFRSAVLMSNAIVLKPKTSSELRPQFEALCRALELDPKVPNVLDVIRDPSRISASQITQVIETDSLGTEYGTFRGCLDDESWMTANPDPMAWQESGQFATQLLEKGVKTIILGDLKEEWYLYSIAHPIPTPSAVKPNLERYYPEDMVDRMMQKYRTLPEDASEEDSMRLFGEILSDWQVHFPVRLLARDLQNATYPLLRYEIRWAPEQVCPNGYVTHATDACLWHLRIPTLEPEQIPVAKEWLEKIESEIQALDVEGKAQRPVEHVLTLKEDRSIGWCIDPSWEEKMRLLDAL</sequence>
<dbReference type="Pfam" id="PF00135">
    <property type="entry name" value="COesterase"/>
    <property type="match status" value="1"/>
</dbReference>
<dbReference type="Proteomes" id="UP001498398">
    <property type="component" value="Unassembled WGS sequence"/>
</dbReference>
<gene>
    <name evidence="5" type="ORF">VKT23_002193</name>
</gene>
<dbReference type="PANTHER" id="PTHR43142:SF1">
    <property type="entry name" value="CARBOXYLIC ESTER HYDROLASE"/>
    <property type="match status" value="1"/>
</dbReference>
<accession>A0ABR1K189</accession>
<feature type="domain" description="Carboxylesterase type B" evidence="4">
    <location>
        <begin position="20"/>
        <end position="454"/>
    </location>
</feature>
<dbReference type="EMBL" id="JBANRG010000002">
    <property type="protein sequence ID" value="KAK7470775.1"/>
    <property type="molecule type" value="Genomic_DNA"/>
</dbReference>
<dbReference type="PROSITE" id="PS00122">
    <property type="entry name" value="CARBOXYLESTERASE_B_1"/>
    <property type="match status" value="1"/>
</dbReference>
<evidence type="ECO:0000313" key="5">
    <source>
        <dbReference type="EMBL" id="KAK7470775.1"/>
    </source>
</evidence>
<dbReference type="PANTHER" id="PTHR43142">
    <property type="entry name" value="CARBOXYLIC ESTER HYDROLASE"/>
    <property type="match status" value="1"/>
</dbReference>
<dbReference type="InterPro" id="IPR019826">
    <property type="entry name" value="Carboxylesterase_B_AS"/>
</dbReference>
<keyword evidence="6" id="KW-1185">Reference proteome</keyword>
<evidence type="ECO:0000313" key="6">
    <source>
        <dbReference type="Proteomes" id="UP001498398"/>
    </source>
</evidence>
<comment type="caution">
    <text evidence="5">The sequence shown here is derived from an EMBL/GenBank/DDBJ whole genome shotgun (WGS) entry which is preliminary data.</text>
</comment>
<comment type="similarity">
    <text evidence="1 3">Belongs to the type-B carboxylesterase/lipase family.</text>
</comment>
<evidence type="ECO:0000259" key="4">
    <source>
        <dbReference type="Pfam" id="PF00135"/>
    </source>
</evidence>
<evidence type="ECO:0000256" key="3">
    <source>
        <dbReference type="RuleBase" id="RU361235"/>
    </source>
</evidence>
<proteinExistence type="inferred from homology"/>
<evidence type="ECO:0000256" key="1">
    <source>
        <dbReference type="ARBA" id="ARBA00005964"/>
    </source>
</evidence>
<dbReference type="SUPFAM" id="SSF53474">
    <property type="entry name" value="alpha/beta-Hydrolases"/>
    <property type="match status" value="1"/>
</dbReference>
<keyword evidence="2 3" id="KW-0378">Hydrolase</keyword>
<dbReference type="EC" id="3.1.1.-" evidence="3"/>
<dbReference type="InterPro" id="IPR002018">
    <property type="entry name" value="CarbesteraseB"/>
</dbReference>